<name>A0A1S3ZUM0_TOBAC</name>
<accession>A0A1S3ZUM0</accession>
<protein>
    <submittedName>
        <fullName evidence="1">Uncharacterized protein</fullName>
    </submittedName>
</protein>
<dbReference type="PANTHER" id="PTHR33240">
    <property type="entry name" value="OS08G0508500 PROTEIN"/>
    <property type="match status" value="1"/>
</dbReference>
<dbReference type="PaxDb" id="4097-A0A1S3ZUM0"/>
<dbReference type="PANTHER" id="PTHR33240:SF8">
    <property type="entry name" value="OS03G0439900 PROTEIN"/>
    <property type="match status" value="1"/>
</dbReference>
<sequence length="154" mass="17523">MLHQGHLKELLIDRGRTNFARGSKQHQVPPKSPSPTHTIQMISGGGDDISIDNVKFTTTHKLKRLITHERYDKLEESINFNKSDTHSLVFPHYGALVITLRLLDTDIRRIMVDDRSGACIIHPRVLAQMKLEDNIMPRCITLTGFNNAVERIFG</sequence>
<organism evidence="1">
    <name type="scientific">Nicotiana tabacum</name>
    <name type="common">Common tobacco</name>
    <dbReference type="NCBI Taxonomy" id="4097"/>
    <lineage>
        <taxon>Eukaryota</taxon>
        <taxon>Viridiplantae</taxon>
        <taxon>Streptophyta</taxon>
        <taxon>Embryophyta</taxon>
        <taxon>Tracheophyta</taxon>
        <taxon>Spermatophyta</taxon>
        <taxon>Magnoliopsida</taxon>
        <taxon>eudicotyledons</taxon>
        <taxon>Gunneridae</taxon>
        <taxon>Pentapetalae</taxon>
        <taxon>asterids</taxon>
        <taxon>lamiids</taxon>
        <taxon>Solanales</taxon>
        <taxon>Solanaceae</taxon>
        <taxon>Nicotianoideae</taxon>
        <taxon>Nicotianeae</taxon>
        <taxon>Nicotiana</taxon>
    </lineage>
</organism>
<dbReference type="AlphaFoldDB" id="A0A1S3ZUM0"/>
<dbReference type="OrthoDB" id="1752268at2759"/>
<dbReference type="RefSeq" id="XP_016468096.1">
    <property type="nucleotide sequence ID" value="XM_016612610.1"/>
</dbReference>
<evidence type="ECO:0000313" key="1">
    <source>
        <dbReference type="RefSeq" id="XP_016468096.1"/>
    </source>
</evidence>
<gene>
    <name evidence="1" type="primary">LOC107790654</name>
</gene>
<dbReference type="KEGG" id="nta:107790654"/>
<proteinExistence type="predicted"/>
<reference evidence="1" key="1">
    <citation type="submission" date="2025-08" db="UniProtKB">
        <authorList>
            <consortium name="RefSeq"/>
        </authorList>
    </citation>
    <scope>IDENTIFICATION</scope>
</reference>